<accession>A0A8S1AVU0</accession>
<dbReference type="EMBL" id="CADEBC010000525">
    <property type="protein sequence ID" value="CAB3245826.1"/>
    <property type="molecule type" value="Genomic_DNA"/>
</dbReference>
<evidence type="ECO:0000313" key="2">
    <source>
        <dbReference type="EMBL" id="CAB3249143.1"/>
    </source>
</evidence>
<dbReference type="EMBL" id="CADEBD010000344">
    <property type="protein sequence ID" value="CAB3249143.1"/>
    <property type="molecule type" value="Genomic_DNA"/>
</dbReference>
<evidence type="ECO:0000313" key="1">
    <source>
        <dbReference type="EMBL" id="CAB3245826.1"/>
    </source>
</evidence>
<organism evidence="2 4">
    <name type="scientific">Arctia plantaginis</name>
    <name type="common">Wood tiger moth</name>
    <name type="synonym">Phalaena plantaginis</name>
    <dbReference type="NCBI Taxonomy" id="874455"/>
    <lineage>
        <taxon>Eukaryota</taxon>
        <taxon>Metazoa</taxon>
        <taxon>Ecdysozoa</taxon>
        <taxon>Arthropoda</taxon>
        <taxon>Hexapoda</taxon>
        <taxon>Insecta</taxon>
        <taxon>Pterygota</taxon>
        <taxon>Neoptera</taxon>
        <taxon>Endopterygota</taxon>
        <taxon>Lepidoptera</taxon>
        <taxon>Glossata</taxon>
        <taxon>Ditrysia</taxon>
        <taxon>Noctuoidea</taxon>
        <taxon>Erebidae</taxon>
        <taxon>Arctiinae</taxon>
        <taxon>Arctia</taxon>
    </lineage>
</organism>
<dbReference type="Proteomes" id="UP000494256">
    <property type="component" value="Unassembled WGS sequence"/>
</dbReference>
<dbReference type="Proteomes" id="UP000494106">
    <property type="component" value="Unassembled WGS sequence"/>
</dbReference>
<gene>
    <name evidence="1" type="ORF">APLA_LOCUS10612</name>
    <name evidence="2" type="ORF">APLA_LOCUS12704</name>
</gene>
<reference evidence="3 4" key="1">
    <citation type="submission" date="2020-04" db="EMBL/GenBank/DDBJ databases">
        <authorList>
            <person name="Wallbank WR R."/>
            <person name="Pardo Diaz C."/>
            <person name="Kozak K."/>
            <person name="Martin S."/>
            <person name="Jiggins C."/>
            <person name="Moest M."/>
            <person name="Warren A I."/>
            <person name="Byers J.R.P. K."/>
            <person name="Montejo-Kovacevich G."/>
            <person name="Yen C E."/>
        </authorList>
    </citation>
    <scope>NUCLEOTIDE SEQUENCE [LARGE SCALE GENOMIC DNA]</scope>
</reference>
<proteinExistence type="predicted"/>
<evidence type="ECO:0000313" key="3">
    <source>
        <dbReference type="Proteomes" id="UP000494106"/>
    </source>
</evidence>
<sequence>MSRPTSRTFPASLTQKHQLKKSLVSKHCVNIVRSRAFVFRTGHVKLELYPDSEWQGVRARACVAVAGARLLAAEWALGGGAKLATSHSQ</sequence>
<comment type="caution">
    <text evidence="2">The sequence shown here is derived from an EMBL/GenBank/DDBJ whole genome shotgun (WGS) entry which is preliminary data.</text>
</comment>
<dbReference type="OrthoDB" id="7481992at2759"/>
<name>A0A8S1AVU0_ARCPL</name>
<evidence type="ECO:0000313" key="4">
    <source>
        <dbReference type="Proteomes" id="UP000494256"/>
    </source>
</evidence>
<dbReference type="AlphaFoldDB" id="A0A8S1AVU0"/>
<keyword evidence="3" id="KW-1185">Reference proteome</keyword>
<protein>
    <submittedName>
        <fullName evidence="2">Uncharacterized protein</fullName>
    </submittedName>
</protein>